<dbReference type="GO" id="GO:0000155">
    <property type="term" value="F:phosphorelay sensor kinase activity"/>
    <property type="evidence" value="ECO:0007669"/>
    <property type="project" value="InterPro"/>
</dbReference>
<feature type="domain" description="Response regulatory" evidence="17">
    <location>
        <begin position="785"/>
        <end position="904"/>
    </location>
</feature>
<evidence type="ECO:0000256" key="3">
    <source>
        <dbReference type="ARBA" id="ARBA00012438"/>
    </source>
</evidence>
<evidence type="ECO:0000256" key="15">
    <source>
        <dbReference type="SAM" id="Phobius"/>
    </source>
</evidence>
<dbReference type="SMART" id="SM00388">
    <property type="entry name" value="HisKA"/>
    <property type="match status" value="1"/>
</dbReference>
<keyword evidence="11 15" id="KW-1133">Transmembrane helix</keyword>
<keyword evidence="19" id="KW-1185">Reference proteome</keyword>
<dbReference type="SMART" id="SM00448">
    <property type="entry name" value="REC"/>
    <property type="match status" value="1"/>
</dbReference>
<dbReference type="Gene3D" id="3.30.565.10">
    <property type="entry name" value="Histidine kinase-like ATPase, C-terminal domain"/>
    <property type="match status" value="1"/>
</dbReference>
<dbReference type="InterPro" id="IPR003661">
    <property type="entry name" value="HisK_dim/P_dom"/>
</dbReference>
<dbReference type="SMART" id="SM00387">
    <property type="entry name" value="HATPase_c"/>
    <property type="match status" value="1"/>
</dbReference>
<dbReference type="eggNOG" id="COG2205">
    <property type="taxonomic scope" value="Bacteria"/>
</dbReference>
<feature type="transmembrane region" description="Helical" evidence="15">
    <location>
        <begin position="312"/>
        <end position="335"/>
    </location>
</feature>
<evidence type="ECO:0000256" key="1">
    <source>
        <dbReference type="ARBA" id="ARBA00000085"/>
    </source>
</evidence>
<dbReference type="STRING" id="1172190.M947_06560"/>
<proteinExistence type="predicted"/>
<dbReference type="CDD" id="cd00082">
    <property type="entry name" value="HisKA"/>
    <property type="match status" value="1"/>
</dbReference>
<dbReference type="FunFam" id="3.30.565.10:FF:000010">
    <property type="entry name" value="Sensor histidine kinase RcsC"/>
    <property type="match status" value="1"/>
</dbReference>
<dbReference type="Gene3D" id="3.40.50.2300">
    <property type="match status" value="1"/>
</dbReference>
<dbReference type="InterPro" id="IPR004358">
    <property type="entry name" value="Sig_transdc_His_kin-like_C"/>
</dbReference>
<evidence type="ECO:0000256" key="13">
    <source>
        <dbReference type="PROSITE-ProRule" id="PRU00169"/>
    </source>
</evidence>
<dbReference type="InterPro" id="IPR036097">
    <property type="entry name" value="HisK_dim/P_sf"/>
</dbReference>
<keyword evidence="6" id="KW-0808">Transferase</keyword>
<feature type="domain" description="Histidine kinase" evidence="16">
    <location>
        <begin position="408"/>
        <end position="631"/>
    </location>
</feature>
<keyword evidence="10" id="KW-0067">ATP-binding</keyword>
<keyword evidence="5 13" id="KW-0597">Phosphoprotein</keyword>
<dbReference type="OrthoDB" id="5372021at2"/>
<dbReference type="AlphaFoldDB" id="T0JNJ5"/>
<evidence type="ECO:0000259" key="16">
    <source>
        <dbReference type="PROSITE" id="PS50109"/>
    </source>
</evidence>
<dbReference type="Pfam" id="PF02518">
    <property type="entry name" value="HATPase_c"/>
    <property type="match status" value="1"/>
</dbReference>
<feature type="modified residue" description="4-aspartylphosphate" evidence="13">
    <location>
        <position position="834"/>
    </location>
</feature>
<dbReference type="InterPro" id="IPR011006">
    <property type="entry name" value="CheY-like_superfamily"/>
</dbReference>
<evidence type="ECO:0000256" key="9">
    <source>
        <dbReference type="ARBA" id="ARBA00022777"/>
    </source>
</evidence>
<keyword evidence="9" id="KW-0418">Kinase</keyword>
<feature type="coiled-coil region" evidence="14">
    <location>
        <begin position="336"/>
        <end position="398"/>
    </location>
</feature>
<dbReference type="EMBL" id="AUPZ01000007">
    <property type="protein sequence ID" value="EQB39651.1"/>
    <property type="molecule type" value="Genomic_DNA"/>
</dbReference>
<sequence length="1075" mass="122435">MQLGLKNRLKLISLFPITILFFLTSYYLYNSYKDYSSAKNLHDKIIENRYLNEIIGNIARERGMTAMYLGNPSQNILQSLNEQRKIVDEKFKDYFNQIQNKSHKHSDGEDNCPTCQSTKTIQGTLGQIQTARNLVDNNKITFNDVFTNIYAKAQKVLIAELKQITEYQIDKDINELYSVYMSMVNAKEHSGIERGYMSYIISRSEKLKERDLNIWISIIGKADSMAYKSLRNKKLLKELSALFENEDAVELFEDINTERTAIISDSQKGNYDISSGIWFTMHSEKINIITSAEDLLLTQMVERALKVQEESLWLLVIVLTIWVITLILATLGYFLSEEITRNIKNLEEVLKRVADDTGDQRDTAEINLQTADGTAQAYDLLERIIEQTKRDKEAAQEASEAKSMFLANMSHEIRTPLNGIVGFTELLKDTGLEEEQSEFVEIIEKSSENLLQIINNILDLSKIESNKLEIEDIAFDPIVEFESAVEVYGVRASEKHIDLGCFIDPSLEQPLNGDPTKLKEVIINLLSNAIKFTSSGGFINVNIRKQESNVEGVTRVKFEVQDNGIGVTSEQKSRIFEAFSQADTSITRKYGGTGLGLTISSRFIELMGGHLDIHSEVGSGTTFFFTIDFEEAEPLSVSLRGKFSNINALLLDDTHKTKTQGKYLKEYLEFYGVNYASFTKFDELLALSKSSDYDLVFVDYAYTQDDELPRYSELAQALVLLTKSYYMKKIDSLHIDIFKTIYEPLNISKIKATLENYSNKNFSASKVKEEKPKEFDPDATKFKAKALVAEDNIINQKLIKRTLEDLGLSVTLANNGLEAFSKRKDGDFDIIFMDIQMPILDGVEATAEILNYEEDFGKPHIPILALTANALKGDRERFLEAGLDEYTTKPLVRSEIVNLLTQFLADKIVGIDEDSEEDHDEKIVTGYKEQNQDTNTIEDVKEDESFIQIDEIKAQYKADILLAKKSPFEAKLYAQLLNSLGYTYESVDSYSKLQELADANSYRVILFDKELDDLNLEKLSIDTKALSKERDLATYLVLINDPSQRDESDDSRYVDELIKNLVNKDLLRLVLEKFI</sequence>
<dbReference type="PROSITE" id="PS50110">
    <property type="entry name" value="RESPONSE_REGULATORY"/>
    <property type="match status" value="1"/>
</dbReference>
<evidence type="ECO:0000256" key="11">
    <source>
        <dbReference type="ARBA" id="ARBA00022989"/>
    </source>
</evidence>
<dbReference type="Pfam" id="PF00072">
    <property type="entry name" value="Response_reg"/>
    <property type="match status" value="1"/>
</dbReference>
<dbReference type="SUPFAM" id="SSF55874">
    <property type="entry name" value="ATPase domain of HSP90 chaperone/DNA topoisomerase II/histidine kinase"/>
    <property type="match status" value="1"/>
</dbReference>
<keyword evidence="8" id="KW-0547">Nucleotide-binding</keyword>
<evidence type="ECO:0000256" key="7">
    <source>
        <dbReference type="ARBA" id="ARBA00022692"/>
    </source>
</evidence>
<feature type="transmembrane region" description="Helical" evidence="15">
    <location>
        <begin position="12"/>
        <end position="29"/>
    </location>
</feature>
<dbReference type="RefSeq" id="WP_021287574.1">
    <property type="nucleotide sequence ID" value="NZ_AUPZ01000007.1"/>
</dbReference>
<dbReference type="InterPro" id="IPR013587">
    <property type="entry name" value="Nitrate/nitrite_sensing"/>
</dbReference>
<evidence type="ECO:0000256" key="6">
    <source>
        <dbReference type="ARBA" id="ARBA00022679"/>
    </source>
</evidence>
<name>T0JNJ5_9BACT</name>
<dbReference type="CDD" id="cd16922">
    <property type="entry name" value="HATPase_EvgS-ArcB-TorS-like"/>
    <property type="match status" value="1"/>
</dbReference>
<keyword evidence="12 15" id="KW-0472">Membrane</keyword>
<keyword evidence="4" id="KW-1003">Cell membrane</keyword>
<dbReference type="PRINTS" id="PR00344">
    <property type="entry name" value="BCTRLSENSOR"/>
</dbReference>
<dbReference type="SUPFAM" id="SSF52172">
    <property type="entry name" value="CheY-like"/>
    <property type="match status" value="1"/>
</dbReference>
<dbReference type="InterPro" id="IPR036890">
    <property type="entry name" value="HATPase_C_sf"/>
</dbReference>
<dbReference type="InterPro" id="IPR003594">
    <property type="entry name" value="HATPase_dom"/>
</dbReference>
<gene>
    <name evidence="18" type="ORF">M947_06560</name>
</gene>
<dbReference type="PATRIC" id="fig|1172190.3.peg.1271"/>
<dbReference type="Pfam" id="PF08376">
    <property type="entry name" value="NIT"/>
    <property type="match status" value="1"/>
</dbReference>
<evidence type="ECO:0000313" key="18">
    <source>
        <dbReference type="EMBL" id="EQB39651.1"/>
    </source>
</evidence>
<reference evidence="18 19" key="1">
    <citation type="submission" date="2013-07" db="EMBL/GenBank/DDBJ databases">
        <title>Sulfurimonas hongkongensis AST-10 Genome Sequencing.</title>
        <authorList>
            <person name="Cai L."/>
            <person name="Zhang T."/>
        </authorList>
    </citation>
    <scope>NUCLEOTIDE SEQUENCE [LARGE SCALE GENOMIC DNA]</scope>
    <source>
        <strain evidence="18 19">AST-10</strain>
    </source>
</reference>
<dbReference type="CDD" id="cd17546">
    <property type="entry name" value="REC_hyHK_CKI1_RcsC-like"/>
    <property type="match status" value="1"/>
</dbReference>
<dbReference type="GO" id="GO:0005886">
    <property type="term" value="C:plasma membrane"/>
    <property type="evidence" value="ECO:0007669"/>
    <property type="project" value="UniProtKB-SubCell"/>
</dbReference>
<protein>
    <recommendedName>
        <fullName evidence="3">histidine kinase</fullName>
        <ecNumber evidence="3">2.7.13.3</ecNumber>
    </recommendedName>
</protein>
<keyword evidence="14" id="KW-0175">Coiled coil</keyword>
<dbReference type="PANTHER" id="PTHR45339:SF5">
    <property type="entry name" value="HISTIDINE KINASE"/>
    <property type="match status" value="1"/>
</dbReference>
<evidence type="ECO:0000256" key="2">
    <source>
        <dbReference type="ARBA" id="ARBA00004651"/>
    </source>
</evidence>
<dbReference type="FunFam" id="1.10.287.130:FF:000003">
    <property type="entry name" value="Histidine kinase"/>
    <property type="match status" value="1"/>
</dbReference>
<accession>T0JNJ5</accession>
<comment type="subcellular location">
    <subcellularLocation>
        <location evidence="2">Cell membrane</location>
        <topology evidence="2">Multi-pass membrane protein</topology>
    </subcellularLocation>
</comment>
<evidence type="ECO:0000256" key="8">
    <source>
        <dbReference type="ARBA" id="ARBA00022741"/>
    </source>
</evidence>
<comment type="caution">
    <text evidence="18">The sequence shown here is derived from an EMBL/GenBank/DDBJ whole genome shotgun (WGS) entry which is preliminary data.</text>
</comment>
<evidence type="ECO:0000256" key="12">
    <source>
        <dbReference type="ARBA" id="ARBA00023136"/>
    </source>
</evidence>
<evidence type="ECO:0000313" key="19">
    <source>
        <dbReference type="Proteomes" id="UP000015520"/>
    </source>
</evidence>
<dbReference type="PANTHER" id="PTHR45339">
    <property type="entry name" value="HYBRID SIGNAL TRANSDUCTION HISTIDINE KINASE J"/>
    <property type="match status" value="1"/>
</dbReference>
<dbReference type="GO" id="GO:0005524">
    <property type="term" value="F:ATP binding"/>
    <property type="evidence" value="ECO:0007669"/>
    <property type="project" value="UniProtKB-KW"/>
</dbReference>
<dbReference type="EC" id="2.7.13.3" evidence="3"/>
<evidence type="ECO:0000259" key="17">
    <source>
        <dbReference type="PROSITE" id="PS50110"/>
    </source>
</evidence>
<organism evidence="18 19">
    <name type="scientific">Sulfurimonas hongkongensis</name>
    <dbReference type="NCBI Taxonomy" id="1172190"/>
    <lineage>
        <taxon>Bacteria</taxon>
        <taxon>Pseudomonadati</taxon>
        <taxon>Campylobacterota</taxon>
        <taxon>Epsilonproteobacteria</taxon>
        <taxon>Campylobacterales</taxon>
        <taxon>Sulfurimonadaceae</taxon>
        <taxon>Sulfurimonas</taxon>
    </lineage>
</organism>
<dbReference type="PROSITE" id="PS50109">
    <property type="entry name" value="HIS_KIN"/>
    <property type="match status" value="1"/>
</dbReference>
<comment type="catalytic activity">
    <reaction evidence="1">
        <text>ATP + protein L-histidine = ADP + protein N-phospho-L-histidine.</text>
        <dbReference type="EC" id="2.7.13.3"/>
    </reaction>
</comment>
<keyword evidence="7 15" id="KW-0812">Transmembrane</keyword>
<evidence type="ECO:0000256" key="5">
    <source>
        <dbReference type="ARBA" id="ARBA00022553"/>
    </source>
</evidence>
<dbReference type="InterPro" id="IPR005467">
    <property type="entry name" value="His_kinase_dom"/>
</dbReference>
<evidence type="ECO:0000256" key="10">
    <source>
        <dbReference type="ARBA" id="ARBA00022840"/>
    </source>
</evidence>
<dbReference type="Pfam" id="PF00512">
    <property type="entry name" value="HisKA"/>
    <property type="match status" value="1"/>
</dbReference>
<dbReference type="Proteomes" id="UP000015520">
    <property type="component" value="Unassembled WGS sequence"/>
</dbReference>
<dbReference type="Gene3D" id="1.10.287.130">
    <property type="match status" value="1"/>
</dbReference>
<evidence type="ECO:0000256" key="14">
    <source>
        <dbReference type="SAM" id="Coils"/>
    </source>
</evidence>
<dbReference type="eggNOG" id="COG0745">
    <property type="taxonomic scope" value="Bacteria"/>
</dbReference>
<dbReference type="InterPro" id="IPR001789">
    <property type="entry name" value="Sig_transdc_resp-reg_receiver"/>
</dbReference>
<dbReference type="SUPFAM" id="SSF47384">
    <property type="entry name" value="Homodimeric domain of signal transducing histidine kinase"/>
    <property type="match status" value="1"/>
</dbReference>
<evidence type="ECO:0000256" key="4">
    <source>
        <dbReference type="ARBA" id="ARBA00022475"/>
    </source>
</evidence>